<dbReference type="EMBL" id="JARJBB010000004">
    <property type="protein sequence ID" value="MDF3299118.1"/>
    <property type="molecule type" value="Genomic_DNA"/>
</dbReference>
<protein>
    <recommendedName>
        <fullName evidence="4">Integral membrane protein</fullName>
    </recommendedName>
</protein>
<name>A0ABT6A3T4_9ACTN</name>
<dbReference type="PANTHER" id="PTHR42305:SF1">
    <property type="entry name" value="MEMBRANE PROTEIN RV1733C-RELATED"/>
    <property type="match status" value="1"/>
</dbReference>
<dbReference type="RefSeq" id="WP_276108660.1">
    <property type="nucleotide sequence ID" value="NZ_JARJBB010000004.1"/>
</dbReference>
<dbReference type="PANTHER" id="PTHR42305">
    <property type="entry name" value="MEMBRANE PROTEIN RV1733C-RELATED"/>
    <property type="match status" value="1"/>
</dbReference>
<proteinExistence type="predicted"/>
<keyword evidence="1" id="KW-0472">Membrane</keyword>
<dbReference type="Proteomes" id="UP001221150">
    <property type="component" value="Unassembled WGS sequence"/>
</dbReference>
<gene>
    <name evidence="2" type="ORF">P3H78_10815</name>
</gene>
<accession>A0ABT6A3T4</accession>
<evidence type="ECO:0008006" key="4">
    <source>
        <dbReference type="Google" id="ProtNLM"/>
    </source>
</evidence>
<feature type="transmembrane region" description="Helical" evidence="1">
    <location>
        <begin position="158"/>
        <end position="180"/>
    </location>
</feature>
<reference evidence="2 3" key="1">
    <citation type="submission" date="2023-03" db="EMBL/GenBank/DDBJ databases">
        <title>Draft genome sequence of Streptomyces sp. K1PA1 isolated from peat swamp forest in Thailand.</title>
        <authorList>
            <person name="Klaysubun C."/>
            <person name="Duangmal K."/>
        </authorList>
    </citation>
    <scope>NUCLEOTIDE SEQUENCE [LARGE SCALE GENOMIC DNA]</scope>
    <source>
        <strain evidence="2 3">K1PA1</strain>
    </source>
</reference>
<evidence type="ECO:0000256" key="1">
    <source>
        <dbReference type="SAM" id="Phobius"/>
    </source>
</evidence>
<dbReference type="InterPro" id="IPR039708">
    <property type="entry name" value="MT1774/Rv1733c-like"/>
</dbReference>
<evidence type="ECO:0000313" key="2">
    <source>
        <dbReference type="EMBL" id="MDF3299118.1"/>
    </source>
</evidence>
<feature type="transmembrane region" description="Helical" evidence="1">
    <location>
        <begin position="40"/>
        <end position="63"/>
    </location>
</feature>
<keyword evidence="1" id="KW-1133">Transmembrane helix</keyword>
<sequence length="208" mass="22282">MNVDGPTGGPCGRRPCTGGRRADRWLWRWRRSPLRRREDVIEAWVLLVTWVVLVVGGAVTGLVTAHAAGQEFARQRADRHAVRAVLLADVPSAPSSAGTESYRASAPVRWTAPDGSTRTGRTLVATGLRAGTPLALWQDGRGVLASAPPGGAEAVFEAALFGAGAALGLAGVVHAAGATARWRLDRRRLNGWATEWERVGPRWARKTR</sequence>
<keyword evidence="3" id="KW-1185">Reference proteome</keyword>
<comment type="caution">
    <text evidence="2">The sequence shown here is derived from an EMBL/GenBank/DDBJ whole genome shotgun (WGS) entry which is preliminary data.</text>
</comment>
<evidence type="ECO:0000313" key="3">
    <source>
        <dbReference type="Proteomes" id="UP001221150"/>
    </source>
</evidence>
<keyword evidence="1" id="KW-0812">Transmembrane</keyword>
<organism evidence="2 3">
    <name type="scientific">Streptomyces tropicalis</name>
    <dbReference type="NCBI Taxonomy" id="3034234"/>
    <lineage>
        <taxon>Bacteria</taxon>
        <taxon>Bacillati</taxon>
        <taxon>Actinomycetota</taxon>
        <taxon>Actinomycetes</taxon>
        <taxon>Kitasatosporales</taxon>
        <taxon>Streptomycetaceae</taxon>
        <taxon>Streptomyces</taxon>
    </lineage>
</organism>